<feature type="domain" description="SH3b" evidence="6">
    <location>
        <begin position="101"/>
        <end position="163"/>
    </location>
</feature>
<evidence type="ECO:0000256" key="2">
    <source>
        <dbReference type="ARBA" id="ARBA00022670"/>
    </source>
</evidence>
<dbReference type="PROSITE" id="PS51781">
    <property type="entry name" value="SH3B"/>
    <property type="match status" value="2"/>
</dbReference>
<name>A0ABV1G6D2_9FIRM</name>
<feature type="chain" id="PRO_5047143315" evidence="5">
    <location>
        <begin position="28"/>
        <end position="320"/>
    </location>
</feature>
<accession>A0ABV1G6D2</accession>
<evidence type="ECO:0000259" key="6">
    <source>
        <dbReference type="PROSITE" id="PS51781"/>
    </source>
</evidence>
<gene>
    <name evidence="8" type="ORF">WMO66_06845</name>
</gene>
<dbReference type="Pfam" id="PF00877">
    <property type="entry name" value="NLPC_P60"/>
    <property type="match status" value="1"/>
</dbReference>
<comment type="similarity">
    <text evidence="1">Belongs to the peptidase C40 family.</text>
</comment>
<feature type="signal peptide" evidence="5">
    <location>
        <begin position="1"/>
        <end position="27"/>
    </location>
</feature>
<keyword evidence="5" id="KW-0732">Signal</keyword>
<evidence type="ECO:0000313" key="9">
    <source>
        <dbReference type="Proteomes" id="UP001491552"/>
    </source>
</evidence>
<keyword evidence="2" id="KW-0645">Protease</keyword>
<proteinExistence type="inferred from homology"/>
<dbReference type="Proteomes" id="UP001491552">
    <property type="component" value="Unassembled WGS sequence"/>
</dbReference>
<protein>
    <submittedName>
        <fullName evidence="8">SH3 domain-containing C40 family peptidase</fullName>
    </submittedName>
</protein>
<dbReference type="InterPro" id="IPR038765">
    <property type="entry name" value="Papain-like_cys_pep_sf"/>
</dbReference>
<dbReference type="InterPro" id="IPR003646">
    <property type="entry name" value="SH3-like_bac-type"/>
</dbReference>
<evidence type="ECO:0000256" key="1">
    <source>
        <dbReference type="ARBA" id="ARBA00007074"/>
    </source>
</evidence>
<feature type="domain" description="NlpC/P60" evidence="7">
    <location>
        <begin position="198"/>
        <end position="319"/>
    </location>
</feature>
<dbReference type="Gene3D" id="2.30.30.40">
    <property type="entry name" value="SH3 Domains"/>
    <property type="match status" value="2"/>
</dbReference>
<feature type="domain" description="SH3b" evidence="6">
    <location>
        <begin position="32"/>
        <end position="95"/>
    </location>
</feature>
<dbReference type="PANTHER" id="PTHR47053">
    <property type="entry name" value="MUREIN DD-ENDOPEPTIDASE MEPH-RELATED"/>
    <property type="match status" value="1"/>
</dbReference>
<dbReference type="SMART" id="SM00287">
    <property type="entry name" value="SH3b"/>
    <property type="match status" value="2"/>
</dbReference>
<evidence type="ECO:0000256" key="3">
    <source>
        <dbReference type="ARBA" id="ARBA00022801"/>
    </source>
</evidence>
<dbReference type="InterPro" id="IPR000064">
    <property type="entry name" value="NLP_P60_dom"/>
</dbReference>
<evidence type="ECO:0000256" key="4">
    <source>
        <dbReference type="ARBA" id="ARBA00022807"/>
    </source>
</evidence>
<evidence type="ECO:0000313" key="8">
    <source>
        <dbReference type="EMBL" id="MEQ2510964.1"/>
    </source>
</evidence>
<keyword evidence="3" id="KW-0378">Hydrolase</keyword>
<dbReference type="RefSeq" id="WP_349135660.1">
    <property type="nucleotide sequence ID" value="NZ_JBBMFF010000205.1"/>
</dbReference>
<dbReference type="SUPFAM" id="SSF54001">
    <property type="entry name" value="Cysteine proteinases"/>
    <property type="match status" value="1"/>
</dbReference>
<dbReference type="Gene3D" id="3.90.1720.10">
    <property type="entry name" value="endopeptidase domain like (from Nostoc punctiforme)"/>
    <property type="match status" value="1"/>
</dbReference>
<dbReference type="EMBL" id="JBBMFF010000205">
    <property type="protein sequence ID" value="MEQ2510964.1"/>
    <property type="molecule type" value="Genomic_DNA"/>
</dbReference>
<organism evidence="8 9">
    <name type="scientific">Faecousia intestinalis</name>
    <dbReference type="NCBI Taxonomy" id="3133167"/>
    <lineage>
        <taxon>Bacteria</taxon>
        <taxon>Bacillati</taxon>
        <taxon>Bacillota</taxon>
        <taxon>Clostridia</taxon>
        <taxon>Eubacteriales</taxon>
        <taxon>Oscillospiraceae</taxon>
        <taxon>Faecousia</taxon>
    </lineage>
</organism>
<dbReference type="PANTHER" id="PTHR47053:SF1">
    <property type="entry name" value="MUREIN DD-ENDOPEPTIDASE MEPH-RELATED"/>
    <property type="match status" value="1"/>
</dbReference>
<keyword evidence="9" id="KW-1185">Reference proteome</keyword>
<comment type="caution">
    <text evidence="8">The sequence shown here is derived from an EMBL/GenBank/DDBJ whole genome shotgun (WGS) entry which is preliminary data.</text>
</comment>
<keyword evidence="4" id="KW-0788">Thiol protease</keyword>
<sequence>MKRMIKVLLILAATVAAVAALAITAGATELKTGIGIVEASGGLRLRSQASTSSDILSTAHNGDNVVVIRQVGDWYLVNYNLKIGYMHSDYITFKERENIELGYGSVDPYLANIRSGPSTSSGLVDQAGSGAKVFIFGFNCGWYKVKYNGQIGYIRSDLVTLLEKPYCNSGSSSSGSSYSSATGYDDSYSSGSSSSSSTSLGTQIANYGMSFVGYPYVYGGTSPSGFDCSGFVQYIYRQFGYSINRTATAQLANGYYVSYDSLIPGDLVFFGSGSSASHVGMYIGGGEFVHAANSRSGVKISSLSESWYAARYIGARRIVG</sequence>
<evidence type="ECO:0000259" key="7">
    <source>
        <dbReference type="PROSITE" id="PS51935"/>
    </source>
</evidence>
<evidence type="ECO:0000256" key="5">
    <source>
        <dbReference type="SAM" id="SignalP"/>
    </source>
</evidence>
<dbReference type="Pfam" id="PF08239">
    <property type="entry name" value="SH3_3"/>
    <property type="match status" value="2"/>
</dbReference>
<dbReference type="PROSITE" id="PS51935">
    <property type="entry name" value="NLPC_P60"/>
    <property type="match status" value="1"/>
</dbReference>
<dbReference type="InterPro" id="IPR051202">
    <property type="entry name" value="Peptidase_C40"/>
</dbReference>
<reference evidence="8 9" key="1">
    <citation type="submission" date="2024-03" db="EMBL/GenBank/DDBJ databases">
        <title>Human intestinal bacterial collection.</title>
        <authorList>
            <person name="Pauvert C."/>
            <person name="Hitch T.C.A."/>
            <person name="Clavel T."/>
        </authorList>
    </citation>
    <scope>NUCLEOTIDE SEQUENCE [LARGE SCALE GENOMIC DNA]</scope>
    <source>
        <strain evidence="8 9">CLA-AA-H192</strain>
    </source>
</reference>